<dbReference type="AlphaFoldDB" id="S4PKW1"/>
<organism evidence="1">
    <name type="scientific">Pararge aegeria</name>
    <name type="common">speckled wood butterfly</name>
    <dbReference type="NCBI Taxonomy" id="116150"/>
    <lineage>
        <taxon>Eukaryota</taxon>
        <taxon>Metazoa</taxon>
        <taxon>Ecdysozoa</taxon>
        <taxon>Arthropoda</taxon>
        <taxon>Hexapoda</taxon>
        <taxon>Insecta</taxon>
        <taxon>Pterygota</taxon>
        <taxon>Neoptera</taxon>
        <taxon>Endopterygota</taxon>
        <taxon>Lepidoptera</taxon>
        <taxon>Glossata</taxon>
        <taxon>Ditrysia</taxon>
        <taxon>Papilionoidea</taxon>
        <taxon>Nymphalidae</taxon>
        <taxon>Satyrinae</taxon>
        <taxon>Satyrini</taxon>
        <taxon>Parargina</taxon>
        <taxon>Pararge</taxon>
    </lineage>
</organism>
<evidence type="ECO:0000313" key="1">
    <source>
        <dbReference type="EMBL" id="JAA90508.1"/>
    </source>
</evidence>
<reference evidence="1" key="2">
    <citation type="submission" date="2013-05" db="EMBL/GenBank/DDBJ databases">
        <authorList>
            <person name="Carter J.-M."/>
            <person name="Baker S.C."/>
            <person name="Pink R."/>
            <person name="Carter D.R.F."/>
            <person name="Collins A."/>
            <person name="Tomlin J."/>
            <person name="Gibbs M."/>
            <person name="Breuker C.J."/>
        </authorList>
    </citation>
    <scope>NUCLEOTIDE SEQUENCE</scope>
    <source>
        <tissue evidence="1">Ovary</tissue>
    </source>
</reference>
<accession>S4PKW1</accession>
<proteinExistence type="predicted"/>
<name>S4PKW1_9NEOP</name>
<reference evidence="1" key="1">
    <citation type="journal article" date="2013" name="BMC Genomics">
        <title>Unscrambling butterfly oogenesis.</title>
        <authorList>
            <person name="Carter J.M."/>
            <person name="Baker S.C."/>
            <person name="Pink R."/>
            <person name="Carter D.R."/>
            <person name="Collins A."/>
            <person name="Tomlin J."/>
            <person name="Gibbs M."/>
            <person name="Breuker C.J."/>
        </authorList>
    </citation>
    <scope>NUCLEOTIDE SEQUENCE</scope>
    <source>
        <tissue evidence="1">Ovary</tissue>
    </source>
</reference>
<protein>
    <submittedName>
        <fullName evidence="1">Uncharacterized protein</fullName>
    </submittedName>
</protein>
<sequence length="75" mass="8937">SNVENNLFLDFLRYGMSKIMLYCRTLCTVDLQCLTEVTWNYKNFYYGYRPSLKKFCLAITDVFINFKSYFLLTAA</sequence>
<dbReference type="EMBL" id="GAIX01002052">
    <property type="protein sequence ID" value="JAA90508.1"/>
    <property type="molecule type" value="Transcribed_RNA"/>
</dbReference>
<feature type="non-terminal residue" evidence="1">
    <location>
        <position position="1"/>
    </location>
</feature>